<organism evidence="1 2">
    <name type="scientific">Yersinia pestis PY-08</name>
    <dbReference type="NCBI Taxonomy" id="992134"/>
    <lineage>
        <taxon>Bacteria</taxon>
        <taxon>Pseudomonadati</taxon>
        <taxon>Pseudomonadota</taxon>
        <taxon>Gammaproteobacteria</taxon>
        <taxon>Enterobacterales</taxon>
        <taxon>Yersiniaceae</taxon>
        <taxon>Yersinia</taxon>
    </lineage>
</organism>
<reference evidence="1 2" key="1">
    <citation type="submission" date="2012-05" db="EMBL/GenBank/DDBJ databases">
        <title>Genome sequence of Yersinia Pestis PY-08.</title>
        <authorList>
            <person name="Santana-Cruz I."/>
            <person name="Sengamalay N."/>
            <person name="McCracken C."/>
            <person name="Daugherty S.C."/>
            <person name="Maroo A."/>
            <person name="Vara P.G."/>
            <person name="Tallon L.J."/>
            <person name="Sadzewicz L."/>
            <person name="Vinetz J.M."/>
            <person name="Cespedes Zambrano M.J."/>
            <person name="Fraser-Liggett C.M."/>
            <person name="Tettelin H."/>
        </authorList>
    </citation>
    <scope>NUCLEOTIDE SEQUENCE [LARGE SCALE GENOMIC DNA]</scope>
    <source>
        <strain evidence="1 2">PY-08</strain>
    </source>
</reference>
<proteinExistence type="predicted"/>
<gene>
    <name evidence="1" type="ORF">YPPY08_4886</name>
</gene>
<dbReference type="EMBL" id="AKRT01000011">
    <property type="protein sequence ID" value="EIR26166.1"/>
    <property type="molecule type" value="Genomic_DNA"/>
</dbReference>
<comment type="caution">
    <text evidence="1">The sequence shown here is derived from an EMBL/GenBank/DDBJ whole genome shotgun (WGS) entry which is preliminary data.</text>
</comment>
<sequence>MLTYLLEPKPSLYSTRIQWPLEYAYSDVISFSSDVIMIGIV</sequence>
<name>A0AB72ZSX9_YERPE</name>
<protein>
    <submittedName>
        <fullName evidence="1">Uncharacterized protein</fullName>
    </submittedName>
</protein>
<dbReference type="AlphaFoldDB" id="A0AB72ZSX9"/>
<evidence type="ECO:0000313" key="2">
    <source>
        <dbReference type="Proteomes" id="UP000003231"/>
    </source>
</evidence>
<accession>A0AB72ZSX9</accession>
<evidence type="ECO:0000313" key="1">
    <source>
        <dbReference type="EMBL" id="EIR26166.1"/>
    </source>
</evidence>
<dbReference type="Proteomes" id="UP000003231">
    <property type="component" value="Unassembled WGS sequence"/>
</dbReference>